<feature type="signal peptide" evidence="2">
    <location>
        <begin position="1"/>
        <end position="23"/>
    </location>
</feature>
<dbReference type="CDD" id="cd05992">
    <property type="entry name" value="PB1"/>
    <property type="match status" value="1"/>
</dbReference>
<feature type="region of interest" description="Disordered" evidence="1">
    <location>
        <begin position="386"/>
        <end position="418"/>
    </location>
</feature>
<dbReference type="InterPro" id="IPR053793">
    <property type="entry name" value="PB1-like"/>
</dbReference>
<organism evidence="4 5">
    <name type="scientific">Ambispora leptoticha</name>
    <dbReference type="NCBI Taxonomy" id="144679"/>
    <lineage>
        <taxon>Eukaryota</taxon>
        <taxon>Fungi</taxon>
        <taxon>Fungi incertae sedis</taxon>
        <taxon>Mucoromycota</taxon>
        <taxon>Glomeromycotina</taxon>
        <taxon>Glomeromycetes</taxon>
        <taxon>Archaeosporales</taxon>
        <taxon>Ambisporaceae</taxon>
        <taxon>Ambispora</taxon>
    </lineage>
</organism>
<accession>A0A9N9C0B3</accession>
<evidence type="ECO:0000313" key="5">
    <source>
        <dbReference type="Proteomes" id="UP000789508"/>
    </source>
</evidence>
<name>A0A9N9C0B3_9GLOM</name>
<dbReference type="OrthoDB" id="1594986at2759"/>
<gene>
    <name evidence="4" type="ORF">ALEPTO_LOCUS7495</name>
</gene>
<evidence type="ECO:0000256" key="1">
    <source>
        <dbReference type="SAM" id="MobiDB-lite"/>
    </source>
</evidence>
<feature type="domain" description="PB1" evidence="3">
    <location>
        <begin position="469"/>
        <end position="549"/>
    </location>
</feature>
<dbReference type="Pfam" id="PF00564">
    <property type="entry name" value="PB1"/>
    <property type="match status" value="1"/>
</dbReference>
<evidence type="ECO:0000313" key="4">
    <source>
        <dbReference type="EMBL" id="CAG8586173.1"/>
    </source>
</evidence>
<comment type="caution">
    <text evidence="4">The sequence shown here is derived from an EMBL/GenBank/DDBJ whole genome shotgun (WGS) entry which is preliminary data.</text>
</comment>
<dbReference type="PROSITE" id="PS51745">
    <property type="entry name" value="PB1"/>
    <property type="match status" value="1"/>
</dbReference>
<proteinExistence type="predicted"/>
<dbReference type="SMART" id="SM00666">
    <property type="entry name" value="PB1"/>
    <property type="match status" value="1"/>
</dbReference>
<dbReference type="AlphaFoldDB" id="A0A9N9C0B3"/>
<evidence type="ECO:0000259" key="3">
    <source>
        <dbReference type="PROSITE" id="PS51745"/>
    </source>
</evidence>
<dbReference type="SUPFAM" id="SSF54277">
    <property type="entry name" value="CAD &amp; PB1 domains"/>
    <property type="match status" value="1"/>
</dbReference>
<sequence length="549" mass="62012">MFALHVFVYRYVLFSTLVGCVVAQLPTNSSLIEAHQYSPMASYSTIISSSGVIRSSITTNKPTIGVTSFIPTSNININSSISYSHTPTPTSSYSSIPSSSLTRAQLTQIPTNLINQTSIISSYVTASKTVNSNHKIRINLTGTKEIITPNADLFNRGEKNIDESLFNWWGILINLMKMTRYFFQQHSRVPYQSGNGVGAAGLLRNNFAPWKRELQQLGKNFAKYNQINVDRFLINNKNATIFPNFFEKPQYIQFRIQSITIDDDCFDRKTAFKTSSPSLGMGNLRYHYVKGSFGLFINENTVKILIPVEALDEIITSDLNSFVLSLKDDGGSLIKFKISDETFTNKKIAQSLEIAQSMKIVACKDTPSQKIDMTILHVDHEVKRRKSLDKEQQQLRNDTNATNRNGKNELDDEDEDGGDLLGSNGEVAFAGWSSILDPSLFNKKCDDEETIENNREIFDEDEVNGKPNTGTFIVKFHDSEEIRVFQFFKEVTFDEVKSVIQKTCGLQELHKLKCKDEVGEMITITNQYDFNTAVAFYATNNTLELWLTR</sequence>
<dbReference type="InterPro" id="IPR000270">
    <property type="entry name" value="PB1_dom"/>
</dbReference>
<keyword evidence="5" id="KW-1185">Reference proteome</keyword>
<dbReference type="Proteomes" id="UP000789508">
    <property type="component" value="Unassembled WGS sequence"/>
</dbReference>
<evidence type="ECO:0000256" key="2">
    <source>
        <dbReference type="SAM" id="SignalP"/>
    </source>
</evidence>
<reference evidence="4" key="1">
    <citation type="submission" date="2021-06" db="EMBL/GenBank/DDBJ databases">
        <authorList>
            <person name="Kallberg Y."/>
            <person name="Tangrot J."/>
            <person name="Rosling A."/>
        </authorList>
    </citation>
    <scope>NUCLEOTIDE SEQUENCE</scope>
    <source>
        <strain evidence="4">FL130A</strain>
    </source>
</reference>
<dbReference type="EMBL" id="CAJVPS010003296">
    <property type="protein sequence ID" value="CAG8586173.1"/>
    <property type="molecule type" value="Genomic_DNA"/>
</dbReference>
<feature type="compositionally biased region" description="Polar residues" evidence="1">
    <location>
        <begin position="394"/>
        <end position="405"/>
    </location>
</feature>
<feature type="chain" id="PRO_5040511659" evidence="2">
    <location>
        <begin position="24"/>
        <end position="549"/>
    </location>
</feature>
<protein>
    <submittedName>
        <fullName evidence="4">12514_t:CDS:1</fullName>
    </submittedName>
</protein>
<dbReference type="Gene3D" id="3.10.20.90">
    <property type="entry name" value="Phosphatidylinositol 3-kinase Catalytic Subunit, Chain A, domain 1"/>
    <property type="match status" value="1"/>
</dbReference>
<keyword evidence="2" id="KW-0732">Signal</keyword>